<comment type="similarity">
    <text evidence="2 3">Belongs to the cytochrome P450 family.</text>
</comment>
<dbReference type="InterPro" id="IPR017972">
    <property type="entry name" value="Cyt_P450_CS"/>
</dbReference>
<reference evidence="4 5" key="1">
    <citation type="submission" date="2016-09" db="EMBL/GenBank/DDBJ databases">
        <title>The complete genome sequences of Rhizobium gallicum, symbiovars gallicum and phaseoli, symbionts associated to common bean (Phaseolus vulgaris).</title>
        <authorList>
            <person name="Bustos P."/>
            <person name="Santamaria R.I."/>
            <person name="Perez-Carrascal O.M."/>
            <person name="Juarez S."/>
            <person name="Lozano L."/>
            <person name="Martinez-Flores I."/>
            <person name="Martinez-Romero E."/>
            <person name="Cevallos M."/>
            <person name="Romero D."/>
            <person name="Davila G."/>
            <person name="Gonzalez V."/>
        </authorList>
    </citation>
    <scope>NUCLEOTIDE SEQUENCE [LARGE SCALE GENOMIC DNA]</scope>
    <source>
        <strain evidence="4 5">IE4872</strain>
        <plasmid evidence="5">prgalie4872d</plasmid>
    </source>
</reference>
<proteinExistence type="inferred from homology"/>
<keyword evidence="4" id="KW-0614">Plasmid</keyword>
<keyword evidence="3" id="KW-0503">Monooxygenase</keyword>
<dbReference type="Pfam" id="PF00067">
    <property type="entry name" value="p450"/>
    <property type="match status" value="1"/>
</dbReference>
<keyword evidence="3" id="KW-0479">Metal-binding</keyword>
<dbReference type="CDD" id="cd20612">
    <property type="entry name" value="CYP_LDS-like_C"/>
    <property type="match status" value="1"/>
</dbReference>
<name>A0A1L5NWD2_9HYPH</name>
<evidence type="ECO:0000313" key="4">
    <source>
        <dbReference type="EMBL" id="APO72210.1"/>
    </source>
</evidence>
<dbReference type="PROSITE" id="PS00086">
    <property type="entry name" value="CYTOCHROME_P450"/>
    <property type="match status" value="1"/>
</dbReference>
<keyword evidence="3" id="KW-0349">Heme</keyword>
<geneLocation type="plasmid" evidence="5">
    <name>prgalie4872d</name>
</geneLocation>
<gene>
    <name evidence="4" type="ORF">IE4872_PD01689</name>
</gene>
<evidence type="ECO:0000256" key="2">
    <source>
        <dbReference type="ARBA" id="ARBA00010617"/>
    </source>
</evidence>
<dbReference type="GO" id="GO:0016705">
    <property type="term" value="F:oxidoreductase activity, acting on paired donors, with incorporation or reduction of molecular oxygen"/>
    <property type="evidence" value="ECO:0007669"/>
    <property type="project" value="InterPro"/>
</dbReference>
<dbReference type="GO" id="GO:0005506">
    <property type="term" value="F:iron ion binding"/>
    <property type="evidence" value="ECO:0007669"/>
    <property type="project" value="InterPro"/>
</dbReference>
<dbReference type="PANTHER" id="PTHR46696:SF1">
    <property type="entry name" value="CYTOCHROME P450 YJIB-RELATED"/>
    <property type="match status" value="1"/>
</dbReference>
<dbReference type="EMBL" id="CP017105">
    <property type="protein sequence ID" value="APO72210.1"/>
    <property type="molecule type" value="Genomic_DNA"/>
</dbReference>
<organism evidence="4 5">
    <name type="scientific">Rhizobium gallicum</name>
    <dbReference type="NCBI Taxonomy" id="56730"/>
    <lineage>
        <taxon>Bacteria</taxon>
        <taxon>Pseudomonadati</taxon>
        <taxon>Pseudomonadota</taxon>
        <taxon>Alphaproteobacteria</taxon>
        <taxon>Hyphomicrobiales</taxon>
        <taxon>Rhizobiaceae</taxon>
        <taxon>Rhizobium/Agrobacterium group</taxon>
        <taxon>Rhizobium</taxon>
    </lineage>
</organism>
<evidence type="ECO:0000313" key="5">
    <source>
        <dbReference type="Proteomes" id="UP000184749"/>
    </source>
</evidence>
<dbReference type="InterPro" id="IPR036396">
    <property type="entry name" value="Cyt_P450_sf"/>
</dbReference>
<dbReference type="InterPro" id="IPR002397">
    <property type="entry name" value="Cyt_P450_B"/>
</dbReference>
<evidence type="ECO:0000256" key="1">
    <source>
        <dbReference type="ARBA" id="ARBA00001971"/>
    </source>
</evidence>
<evidence type="ECO:0000256" key="3">
    <source>
        <dbReference type="RuleBase" id="RU000461"/>
    </source>
</evidence>
<keyword evidence="3" id="KW-0560">Oxidoreductase</keyword>
<dbReference type="AlphaFoldDB" id="A0A1L5NWD2"/>
<keyword evidence="3" id="KW-0408">Iron</keyword>
<dbReference type="PANTHER" id="PTHR46696">
    <property type="entry name" value="P450, PUTATIVE (EUROFUNG)-RELATED"/>
    <property type="match status" value="1"/>
</dbReference>
<dbReference type="Gene3D" id="1.10.630.10">
    <property type="entry name" value="Cytochrome P450"/>
    <property type="match status" value="1"/>
</dbReference>
<dbReference type="Proteomes" id="UP000184749">
    <property type="component" value="Plasmid pRgalIE4872d"/>
</dbReference>
<dbReference type="GO" id="GO:0020037">
    <property type="term" value="F:heme binding"/>
    <property type="evidence" value="ECO:0007669"/>
    <property type="project" value="InterPro"/>
</dbReference>
<dbReference type="GO" id="GO:0004497">
    <property type="term" value="F:monooxygenase activity"/>
    <property type="evidence" value="ECO:0007669"/>
    <property type="project" value="UniProtKB-KW"/>
</dbReference>
<dbReference type="InterPro" id="IPR001128">
    <property type="entry name" value="Cyt_P450"/>
</dbReference>
<dbReference type="SUPFAM" id="SSF48264">
    <property type="entry name" value="Cytochrome P450"/>
    <property type="match status" value="1"/>
</dbReference>
<sequence length="426" mass="46914">MGFLAEFDAAQEAETKIGVVIRWLRSDWRTMYAELRTSRPVLKTSAFTMVTRATDVLDVLSQPSLYSVRANQRTMDPSVGPFMLARDETEINWEEKGLLRALLRWDDLPRVRHLARDVATAALSETEDGSLDVVPAIARRVPLRIVQNIFGFNAPDENILRWSFATQHGMFRNLPVSQEVLARCHTAGEEMRAWLWPFLAAKWATAPSGGQDTVSRLVDLSRSPAAGISAERVLSNICGLLVGAIETMSQAIVQVIDQMLSHPEWLAAALAADTRGDVTEFDAHVFEALRFNPITTIQFRFVEADREIGCAAPHATTVSAGTILAVCTGSAMFDAALMPDPDRFDPTRPPQSYLHFGIGHHECLGRHVGQVAIPEAVRQVLRLPGIKRAAGTAGTIDFNRGPFPEHMVVEWRASAPDVMLAEGVLA</sequence>
<comment type="cofactor">
    <cofactor evidence="1">
        <name>heme</name>
        <dbReference type="ChEBI" id="CHEBI:30413"/>
    </cofactor>
</comment>
<dbReference type="OrthoDB" id="236246at2"/>
<accession>A0A1L5NWD2</accession>
<protein>
    <submittedName>
        <fullName evidence="4">Cytochrome P450 protein</fullName>
    </submittedName>
</protein>
<dbReference type="PRINTS" id="PR00359">
    <property type="entry name" value="BP450"/>
</dbReference>